<proteinExistence type="inferred from homology"/>
<dbReference type="AlphaFoldDB" id="A0A382BEI8"/>
<dbReference type="InterPro" id="IPR008928">
    <property type="entry name" value="6-hairpin_glycosidase_sf"/>
</dbReference>
<dbReference type="InterPro" id="IPR012341">
    <property type="entry name" value="6hp_glycosidase-like_sf"/>
</dbReference>
<sequence length="298" mass="34162">MLEDTLPFWLPRCVDEEHGGFMIARDQDGSLLDTDKGMWQQCRFTWLLATLYNNVEPRDEWLVGARHGIEFISKHGFDADGRMWFHVTREGAPIRKRRYVFTETFGAIAYAACAKAMGDSGMADKARGLHDLARKHFTTPGLIQPKLTGTRPMKSMGGPMMSLVTAQELRACLDDDSFNGDIDACLEEIQSDFMKPDLECVMETVGVNGEVLDHFDGRLLNPGHAIEGAWFVLNEARHRGNDPDLIQMGCQMLDWMWARGWDEEHGGIFYFRDLNNKPVQEYWHDMKFWWVHNEAILA</sequence>
<dbReference type="GO" id="GO:0016853">
    <property type="term" value="F:isomerase activity"/>
    <property type="evidence" value="ECO:0007669"/>
    <property type="project" value="UniProtKB-KW"/>
</dbReference>
<dbReference type="InterPro" id="IPR010819">
    <property type="entry name" value="AGE/CE"/>
</dbReference>
<evidence type="ECO:0000256" key="2">
    <source>
        <dbReference type="ARBA" id="ARBA00023235"/>
    </source>
</evidence>
<evidence type="ECO:0000313" key="3">
    <source>
        <dbReference type="EMBL" id="SVB12280.1"/>
    </source>
</evidence>
<dbReference type="Pfam" id="PF07221">
    <property type="entry name" value="GlcNAc_2-epim"/>
    <property type="match status" value="1"/>
</dbReference>
<dbReference type="Gene3D" id="1.50.10.10">
    <property type="match status" value="1"/>
</dbReference>
<feature type="non-terminal residue" evidence="3">
    <location>
        <position position="298"/>
    </location>
</feature>
<gene>
    <name evidence="3" type="ORF">METZ01_LOCUS165134</name>
</gene>
<evidence type="ECO:0008006" key="4">
    <source>
        <dbReference type="Google" id="ProtNLM"/>
    </source>
</evidence>
<dbReference type="SUPFAM" id="SSF48208">
    <property type="entry name" value="Six-hairpin glycosidases"/>
    <property type="match status" value="1"/>
</dbReference>
<reference evidence="3" key="1">
    <citation type="submission" date="2018-05" db="EMBL/GenBank/DDBJ databases">
        <authorList>
            <person name="Lanie J.A."/>
            <person name="Ng W.-L."/>
            <person name="Kazmierczak K.M."/>
            <person name="Andrzejewski T.M."/>
            <person name="Davidsen T.M."/>
            <person name="Wayne K.J."/>
            <person name="Tettelin H."/>
            <person name="Glass J.I."/>
            <person name="Rusch D."/>
            <person name="Podicherti R."/>
            <person name="Tsui H.-C.T."/>
            <person name="Winkler M.E."/>
        </authorList>
    </citation>
    <scope>NUCLEOTIDE SEQUENCE</scope>
</reference>
<name>A0A382BEI8_9ZZZZ</name>
<dbReference type="EMBL" id="UINC01029484">
    <property type="protein sequence ID" value="SVB12280.1"/>
    <property type="molecule type" value="Genomic_DNA"/>
</dbReference>
<comment type="similarity">
    <text evidence="1">Belongs to the N-acylglucosamine 2-epimerase family.</text>
</comment>
<dbReference type="GO" id="GO:0005975">
    <property type="term" value="P:carbohydrate metabolic process"/>
    <property type="evidence" value="ECO:0007669"/>
    <property type="project" value="InterPro"/>
</dbReference>
<protein>
    <recommendedName>
        <fullName evidence="4">N-acylglucosamine 2-epimerase</fullName>
    </recommendedName>
</protein>
<organism evidence="3">
    <name type="scientific">marine metagenome</name>
    <dbReference type="NCBI Taxonomy" id="408172"/>
    <lineage>
        <taxon>unclassified sequences</taxon>
        <taxon>metagenomes</taxon>
        <taxon>ecological metagenomes</taxon>
    </lineage>
</organism>
<accession>A0A382BEI8</accession>
<keyword evidence="2" id="KW-0413">Isomerase</keyword>
<evidence type="ECO:0000256" key="1">
    <source>
        <dbReference type="ARBA" id="ARBA00008558"/>
    </source>
</evidence>
<dbReference type="PANTHER" id="PTHR15108">
    <property type="entry name" value="N-ACYLGLUCOSAMINE-2-EPIMERASE"/>
    <property type="match status" value="1"/>
</dbReference>